<protein>
    <recommendedName>
        <fullName evidence="1">GIY-YIG domain-containing protein</fullName>
    </recommendedName>
</protein>
<dbReference type="Gene3D" id="3.40.1440.40">
    <property type="match status" value="1"/>
</dbReference>
<dbReference type="InterPro" id="IPR053748">
    <property type="entry name" value="Host_DNA_Degrad_Endo"/>
</dbReference>
<reference evidence="2 3" key="1">
    <citation type="journal article" date="2015" name="Stand. Genomic Sci.">
        <title>Genomic Encyclopedia of Bacterial and Archaeal Type Strains, Phase III: the genomes of soil and plant-associated and newly described type strains.</title>
        <authorList>
            <person name="Whitman W.B."/>
            <person name="Woyke T."/>
            <person name="Klenk H.P."/>
            <person name="Zhou Y."/>
            <person name="Lilburn T.G."/>
            <person name="Beck B.J."/>
            <person name="De Vos P."/>
            <person name="Vandamme P."/>
            <person name="Eisen J.A."/>
            <person name="Garrity G."/>
            <person name="Hugenholtz P."/>
            <person name="Kyrpides N.C."/>
        </authorList>
    </citation>
    <scope>NUCLEOTIDE SEQUENCE [LARGE SCALE GENOMIC DNA]</scope>
    <source>
        <strain evidence="2 3">CGMCC 1.7270</strain>
    </source>
</reference>
<dbReference type="EMBL" id="VLKQ01000015">
    <property type="protein sequence ID" value="TWI08379.1"/>
    <property type="molecule type" value="Genomic_DNA"/>
</dbReference>
<dbReference type="SMART" id="SM00465">
    <property type="entry name" value="GIYc"/>
    <property type="match status" value="1"/>
</dbReference>
<dbReference type="Proteomes" id="UP000319848">
    <property type="component" value="Unassembled WGS sequence"/>
</dbReference>
<comment type="caution">
    <text evidence="2">The sequence shown here is derived from an EMBL/GenBank/DDBJ whole genome shotgun (WGS) entry which is preliminary data.</text>
</comment>
<dbReference type="InterPro" id="IPR000305">
    <property type="entry name" value="GIY-YIG_endonuc"/>
</dbReference>
<evidence type="ECO:0000259" key="1">
    <source>
        <dbReference type="SMART" id="SM00465"/>
    </source>
</evidence>
<dbReference type="AlphaFoldDB" id="V6S955"/>
<keyword evidence="3" id="KW-1185">Reference proteome</keyword>
<accession>V6S955</accession>
<organism evidence="2 3">
    <name type="scientific">Flavobacterium cauense R2A-7</name>
    <dbReference type="NCBI Taxonomy" id="1341154"/>
    <lineage>
        <taxon>Bacteria</taxon>
        <taxon>Pseudomonadati</taxon>
        <taxon>Bacteroidota</taxon>
        <taxon>Flavobacteriia</taxon>
        <taxon>Flavobacteriales</taxon>
        <taxon>Flavobacteriaceae</taxon>
        <taxon>Flavobacterium</taxon>
    </lineage>
</organism>
<feature type="domain" description="GIY-YIG" evidence="1">
    <location>
        <begin position="45"/>
        <end position="146"/>
    </location>
</feature>
<proteinExistence type="predicted"/>
<dbReference type="InterPro" id="IPR035901">
    <property type="entry name" value="GIY-YIG_endonuc_sf"/>
</dbReference>
<evidence type="ECO:0000313" key="2">
    <source>
        <dbReference type="EMBL" id="TWI08379.1"/>
    </source>
</evidence>
<dbReference type="RefSeq" id="WP_023569893.1">
    <property type="nucleotide sequence ID" value="NZ_AVBI01000010.1"/>
</dbReference>
<name>V6S955_9FLAO</name>
<evidence type="ECO:0000313" key="3">
    <source>
        <dbReference type="Proteomes" id="UP000319848"/>
    </source>
</evidence>
<dbReference type="STRING" id="1341154.FCR2A7T_07200"/>
<gene>
    <name evidence="2" type="ORF">IP98_02799</name>
</gene>
<dbReference type="SUPFAM" id="SSF82771">
    <property type="entry name" value="GIY-YIG endonuclease"/>
    <property type="match status" value="1"/>
</dbReference>
<sequence length="149" mass="17840">MEWLNNFEKIGHWELNDKFKSHKVLNHLNLRGINFVVDYEKARLENVVYVFKTENEILYIGETTKGIKERFSSYRYGFDKLIDTDNRIKVEITKILLENKPIEIYLLQPKAIVKFNNENIELPVSKSLEDYLITTYRPRLNKKENKSLK</sequence>